<evidence type="ECO:0000313" key="4">
    <source>
        <dbReference type="Proteomes" id="UP001210865"/>
    </source>
</evidence>
<feature type="signal peptide" evidence="1">
    <location>
        <begin position="1"/>
        <end position="19"/>
    </location>
</feature>
<proteinExistence type="predicted"/>
<dbReference type="Proteomes" id="UP001210865">
    <property type="component" value="Chromosome"/>
</dbReference>
<organism evidence="3 4">
    <name type="scientific">Sphingomonas abietis</name>
    <dbReference type="NCBI Taxonomy" id="3012344"/>
    <lineage>
        <taxon>Bacteria</taxon>
        <taxon>Pseudomonadati</taxon>
        <taxon>Pseudomonadota</taxon>
        <taxon>Alphaproteobacteria</taxon>
        <taxon>Sphingomonadales</taxon>
        <taxon>Sphingomonadaceae</taxon>
        <taxon>Sphingomonas</taxon>
    </lineage>
</organism>
<sequence length="368" mass="40030">MRRALFAVLLAFPIIAASPAPKVAPATATIAAPASKERGLPLRPRSDATLAAPVAPHSYGPRLEGFDYPFPVHEYRTMAQGQSVEMAYMELAPAKPNGRTVVLLHGKNFCGATWGDTARVLAAAGYRVIVPDQIGFCKSSKPAGFQYSLYGMATMTADLLRSRGVTRATLVGHSMGGLIAMRLSMAQPQLIDQMVLVDPLGLADQMAQGVPYIDIDKAADLERKRTLASMKAHQQTYYYHGVWRRDYDRWVDMQAGLYEGPGRDAVIDAQARTTEMIETQPLAYEFNRITVPTILMIGTLDHNVFGKSWAPPEIAGQLPEASTLGDKAASRMRQARFVPLPGLGHVPQVEDPARFQVALIQALSGALD</sequence>
<dbReference type="Pfam" id="PF12697">
    <property type="entry name" value="Abhydrolase_6"/>
    <property type="match status" value="1"/>
</dbReference>
<keyword evidence="3" id="KW-0378">Hydrolase</keyword>
<reference evidence="3 4" key="1">
    <citation type="submission" date="2022-12" db="EMBL/GenBank/DDBJ databases">
        <title>Sphingomonas abieness sp. nov., an endophytic bacterium isolated from Abies koreana.</title>
        <authorList>
            <person name="Jiang L."/>
            <person name="Lee J."/>
        </authorList>
    </citation>
    <scope>NUCLEOTIDE SEQUENCE [LARGE SCALE GENOMIC DNA]</scope>
    <source>
        <strain evidence="4">PAMB 00755</strain>
    </source>
</reference>
<dbReference type="PRINTS" id="PR00111">
    <property type="entry name" value="ABHYDROLASE"/>
</dbReference>
<feature type="chain" id="PRO_5046369216" evidence="1">
    <location>
        <begin position="20"/>
        <end position="368"/>
    </location>
</feature>
<evidence type="ECO:0000313" key="3">
    <source>
        <dbReference type="EMBL" id="WBO23328.1"/>
    </source>
</evidence>
<dbReference type="PANTHER" id="PTHR43194:SF2">
    <property type="entry name" value="PEROXISOMAL MEMBRANE PROTEIN LPX1"/>
    <property type="match status" value="1"/>
</dbReference>
<dbReference type="Gene3D" id="3.40.50.1820">
    <property type="entry name" value="alpha/beta hydrolase"/>
    <property type="match status" value="1"/>
</dbReference>
<dbReference type="RefSeq" id="WP_270077963.1">
    <property type="nucleotide sequence ID" value="NZ_CP115174.1"/>
</dbReference>
<gene>
    <name evidence="3" type="ORF">PBT88_04105</name>
</gene>
<keyword evidence="1" id="KW-0732">Signal</keyword>
<protein>
    <submittedName>
        <fullName evidence="3">Alpha/beta hydrolase</fullName>
    </submittedName>
</protein>
<dbReference type="GO" id="GO:0016787">
    <property type="term" value="F:hydrolase activity"/>
    <property type="evidence" value="ECO:0007669"/>
    <property type="project" value="UniProtKB-KW"/>
</dbReference>
<name>A0ABY7NPM6_9SPHN</name>
<accession>A0ABY7NPM6</accession>
<feature type="domain" description="AB hydrolase-1" evidence="2">
    <location>
        <begin position="101"/>
        <end position="355"/>
    </location>
</feature>
<dbReference type="SUPFAM" id="SSF53474">
    <property type="entry name" value="alpha/beta-Hydrolases"/>
    <property type="match status" value="1"/>
</dbReference>
<evidence type="ECO:0000256" key="1">
    <source>
        <dbReference type="SAM" id="SignalP"/>
    </source>
</evidence>
<dbReference type="EMBL" id="CP115174">
    <property type="protein sequence ID" value="WBO23328.1"/>
    <property type="molecule type" value="Genomic_DNA"/>
</dbReference>
<dbReference type="PANTHER" id="PTHR43194">
    <property type="entry name" value="HYDROLASE ALPHA/BETA FOLD FAMILY"/>
    <property type="match status" value="1"/>
</dbReference>
<dbReference type="InterPro" id="IPR029058">
    <property type="entry name" value="AB_hydrolase_fold"/>
</dbReference>
<keyword evidence="4" id="KW-1185">Reference proteome</keyword>
<dbReference type="InterPro" id="IPR050228">
    <property type="entry name" value="Carboxylesterase_BioH"/>
</dbReference>
<evidence type="ECO:0000259" key="2">
    <source>
        <dbReference type="Pfam" id="PF12697"/>
    </source>
</evidence>
<dbReference type="InterPro" id="IPR000073">
    <property type="entry name" value="AB_hydrolase_1"/>
</dbReference>